<keyword evidence="2" id="KW-0328">Glycosyltransferase</keyword>
<dbReference type="AlphaFoldDB" id="A0A150XEY8"/>
<evidence type="ECO:0000256" key="4">
    <source>
        <dbReference type="SAM" id="Phobius"/>
    </source>
</evidence>
<keyword evidence="4" id="KW-1133">Transmembrane helix</keyword>
<dbReference type="SUPFAM" id="SSF53448">
    <property type="entry name" value="Nucleotide-diphospho-sugar transferases"/>
    <property type="match status" value="1"/>
</dbReference>
<keyword evidence="4" id="KW-0812">Transmembrane</keyword>
<proteinExistence type="inferred from homology"/>
<sequence length="433" mass="50768">MWSEIYQYFDQLSVNEFIRIYWYVFFIEVPRYLLFDYFILIMFYLRRFSDRKVYREAKNRFWVDQPLVSILAPGKNEGKNLYKLVKSLEAQTYQNYEIIIVDDGSDDDTPIIGRSLEKAGLIDLFIRNHVRGGKASAANLALRYAKGKYILHLDADSSLDRNAIERIITRFYLDDKIGCVGGNLKVRNSDESLAATMQAIEYLMSISVGRIITSYLGIYRIISGAFGAFKTDALKRIGGWDIGPGLDGDVTQKFRKMGYKVVFEDRAICLTNVPTKFSKLAKQRLRWSKSIIRFRLRKHIDVFLPTQSFTWLNFFSSLENVLFNVVFAFLWLFYMIDIIIHFPETIVFIIIIKLIIYTAINFLQFFSLLAISERWKQETKLLLYIPLKSIYSGYFMRIVRLMAYIKEMYFYSSYKDAWNPAKTSDKALKHGKL</sequence>
<comment type="caution">
    <text evidence="6">The sequence shown here is derived from an EMBL/GenBank/DDBJ whole genome shotgun (WGS) entry which is preliminary data.</text>
</comment>
<dbReference type="Proteomes" id="UP000075606">
    <property type="component" value="Unassembled WGS sequence"/>
</dbReference>
<organism evidence="6 7">
    <name type="scientific">Roseivirga spongicola</name>
    <dbReference type="NCBI Taxonomy" id="333140"/>
    <lineage>
        <taxon>Bacteria</taxon>
        <taxon>Pseudomonadati</taxon>
        <taxon>Bacteroidota</taxon>
        <taxon>Cytophagia</taxon>
        <taxon>Cytophagales</taxon>
        <taxon>Roseivirgaceae</taxon>
        <taxon>Roseivirga</taxon>
    </lineage>
</organism>
<dbReference type="OrthoDB" id="9766299at2"/>
<dbReference type="CDD" id="cd06423">
    <property type="entry name" value="CESA_like"/>
    <property type="match status" value="1"/>
</dbReference>
<protein>
    <recommendedName>
        <fullName evidence="5">Glycosyltransferase 2-like domain-containing protein</fullName>
    </recommendedName>
</protein>
<accession>A0A150XEY8</accession>
<feature type="transmembrane region" description="Helical" evidence="4">
    <location>
        <begin position="381"/>
        <end position="405"/>
    </location>
</feature>
<keyword evidence="4" id="KW-0472">Membrane</keyword>
<evidence type="ECO:0000259" key="5">
    <source>
        <dbReference type="Pfam" id="PF00535"/>
    </source>
</evidence>
<evidence type="ECO:0000256" key="3">
    <source>
        <dbReference type="ARBA" id="ARBA00022679"/>
    </source>
</evidence>
<dbReference type="EMBL" id="LRPC01000001">
    <property type="protein sequence ID" value="KYG77270.1"/>
    <property type="molecule type" value="Genomic_DNA"/>
</dbReference>
<evidence type="ECO:0000256" key="2">
    <source>
        <dbReference type="ARBA" id="ARBA00022676"/>
    </source>
</evidence>
<feature type="transmembrane region" description="Helical" evidence="4">
    <location>
        <begin position="321"/>
        <end position="340"/>
    </location>
</feature>
<evidence type="ECO:0000313" key="6">
    <source>
        <dbReference type="EMBL" id="KYG77270.1"/>
    </source>
</evidence>
<comment type="similarity">
    <text evidence="1">Belongs to the glycosyltransferase 2 family.</text>
</comment>
<dbReference type="InterPro" id="IPR001173">
    <property type="entry name" value="Glyco_trans_2-like"/>
</dbReference>
<dbReference type="GO" id="GO:0016757">
    <property type="term" value="F:glycosyltransferase activity"/>
    <property type="evidence" value="ECO:0007669"/>
    <property type="project" value="UniProtKB-KW"/>
</dbReference>
<gene>
    <name evidence="6" type="ORF">AWW68_00430</name>
</gene>
<dbReference type="InterPro" id="IPR029044">
    <property type="entry name" value="Nucleotide-diphossugar_trans"/>
</dbReference>
<feature type="transmembrane region" description="Helical" evidence="4">
    <location>
        <begin position="20"/>
        <end position="45"/>
    </location>
</feature>
<reference evidence="6 7" key="1">
    <citation type="submission" date="2016-01" db="EMBL/GenBank/DDBJ databases">
        <title>Genome sequencing of Roseivirga spongicola UST030701-084.</title>
        <authorList>
            <person name="Selvaratnam C."/>
            <person name="Thevarajoo S."/>
            <person name="Goh K.M."/>
            <person name="Ee R."/>
            <person name="Chan K.-G."/>
            <person name="Chong C.S."/>
        </authorList>
    </citation>
    <scope>NUCLEOTIDE SEQUENCE [LARGE SCALE GENOMIC DNA]</scope>
    <source>
        <strain evidence="6 7">UST030701-084</strain>
    </source>
</reference>
<dbReference type="Pfam" id="PF00535">
    <property type="entry name" value="Glycos_transf_2"/>
    <property type="match status" value="1"/>
</dbReference>
<keyword evidence="3" id="KW-0808">Transferase</keyword>
<feature type="transmembrane region" description="Helical" evidence="4">
    <location>
        <begin position="346"/>
        <end position="369"/>
    </location>
</feature>
<evidence type="ECO:0000256" key="1">
    <source>
        <dbReference type="ARBA" id="ARBA00006739"/>
    </source>
</evidence>
<evidence type="ECO:0000313" key="7">
    <source>
        <dbReference type="Proteomes" id="UP000075606"/>
    </source>
</evidence>
<dbReference type="STRING" id="333140.AWW68_00430"/>
<dbReference type="RefSeq" id="WP_068215448.1">
    <property type="nucleotide sequence ID" value="NZ_CP139724.1"/>
</dbReference>
<dbReference type="PANTHER" id="PTHR43630:SF1">
    <property type="entry name" value="POLY-BETA-1,6-N-ACETYL-D-GLUCOSAMINE SYNTHASE"/>
    <property type="match status" value="1"/>
</dbReference>
<keyword evidence="7" id="KW-1185">Reference proteome</keyword>
<dbReference type="Gene3D" id="3.90.550.10">
    <property type="entry name" value="Spore Coat Polysaccharide Biosynthesis Protein SpsA, Chain A"/>
    <property type="match status" value="1"/>
</dbReference>
<dbReference type="PANTHER" id="PTHR43630">
    <property type="entry name" value="POLY-BETA-1,6-N-ACETYL-D-GLUCOSAMINE SYNTHASE"/>
    <property type="match status" value="1"/>
</dbReference>
<feature type="domain" description="Glycosyltransferase 2-like" evidence="5">
    <location>
        <begin position="69"/>
        <end position="235"/>
    </location>
</feature>
<name>A0A150XEY8_9BACT</name>